<accession>A0AAW2QZV3</accession>
<feature type="compositionally biased region" description="Acidic residues" evidence="3">
    <location>
        <begin position="60"/>
        <end position="78"/>
    </location>
</feature>
<dbReference type="CDD" id="cd12450">
    <property type="entry name" value="RRM1_NUCLs"/>
    <property type="match status" value="1"/>
</dbReference>
<dbReference type="SMART" id="SM00360">
    <property type="entry name" value="RRM"/>
    <property type="match status" value="2"/>
</dbReference>
<organism evidence="5">
    <name type="scientific">Sesamum calycinum</name>
    <dbReference type="NCBI Taxonomy" id="2727403"/>
    <lineage>
        <taxon>Eukaryota</taxon>
        <taxon>Viridiplantae</taxon>
        <taxon>Streptophyta</taxon>
        <taxon>Embryophyta</taxon>
        <taxon>Tracheophyta</taxon>
        <taxon>Spermatophyta</taxon>
        <taxon>Magnoliopsida</taxon>
        <taxon>eudicotyledons</taxon>
        <taxon>Gunneridae</taxon>
        <taxon>Pentapetalae</taxon>
        <taxon>asterids</taxon>
        <taxon>lamiids</taxon>
        <taxon>Lamiales</taxon>
        <taxon>Pedaliaceae</taxon>
        <taxon>Sesamum</taxon>
    </lineage>
</organism>
<dbReference type="EMBL" id="JACGWM010000005">
    <property type="protein sequence ID" value="KAL0372866.1"/>
    <property type="molecule type" value="Genomic_DNA"/>
</dbReference>
<dbReference type="SUPFAM" id="SSF54928">
    <property type="entry name" value="RNA-binding domain, RBD"/>
    <property type="match status" value="2"/>
</dbReference>
<keyword evidence="1 2" id="KW-0694">RNA-binding</keyword>
<feature type="region of interest" description="Disordered" evidence="3">
    <location>
        <begin position="513"/>
        <end position="580"/>
    </location>
</feature>
<feature type="compositionally biased region" description="Basic residues" evidence="3">
    <location>
        <begin position="1"/>
        <end position="10"/>
    </location>
</feature>
<dbReference type="PROSITE" id="PS50102">
    <property type="entry name" value="RRM"/>
    <property type="match status" value="2"/>
</dbReference>
<evidence type="ECO:0000259" key="4">
    <source>
        <dbReference type="PROSITE" id="PS50102"/>
    </source>
</evidence>
<dbReference type="GO" id="GO:0008143">
    <property type="term" value="F:poly(A) binding"/>
    <property type="evidence" value="ECO:0007669"/>
    <property type="project" value="TreeGrafter"/>
</dbReference>
<feature type="compositionally biased region" description="Acidic residues" evidence="3">
    <location>
        <begin position="213"/>
        <end position="232"/>
    </location>
</feature>
<dbReference type="PANTHER" id="PTHR23236">
    <property type="entry name" value="EUKARYOTIC TRANSLATION INITIATION FACTOR 4B/4H"/>
    <property type="match status" value="1"/>
</dbReference>
<dbReference type="InterPro" id="IPR012677">
    <property type="entry name" value="Nucleotide-bd_a/b_plait_sf"/>
</dbReference>
<feature type="domain" description="RRM" evidence="4">
    <location>
        <begin position="341"/>
        <end position="418"/>
    </location>
</feature>
<dbReference type="InterPro" id="IPR035979">
    <property type="entry name" value="RBD_domain_sf"/>
</dbReference>
<dbReference type="AlphaFoldDB" id="A0AAW2QZV3"/>
<feature type="compositionally biased region" description="Basic and acidic residues" evidence="3">
    <location>
        <begin position="266"/>
        <end position="278"/>
    </location>
</feature>
<comment type="caution">
    <text evidence="5">The sequence shown here is derived from an EMBL/GenBank/DDBJ whole genome shotgun (WGS) entry which is preliminary data.</text>
</comment>
<sequence>MGKSTKKSASKVKASAKNGHVGSDSEDESSGLEEAATAPKKPAIAAKNGHVAAVKRKDESSDDTDSSSEDETSSDEDVAAAKKAPVALTKKGPVAPAKKKDESTDDSDSSSEDETSSDEDVTAAKKAPATKKKSVVSTPKKDESSSDESDSEDETSSDDNAAKTKKAPAASTKNGPVAATGKKKDESSTDDSSDDDVAAKNNTAAVSKKKDESSEESESDNEGSGSDDDDDTDVKMTDVPTAKANAGKGGSPSEKTAPKAAPLKRATADKKQAKKESSSDDDSSEESDDEEPQSKKIKVPGTDVEMTDVKTGKGNAAKGGSPFEKTPKTPATPKEQTTGSKTLFVGNLSFSVEQADVENFFKSAGEVVDVRFAMDADNQFRGFGHVEFASAEAAEKALRELNGEDLLGRAVRLDLARERGSYTPYSGGKDTPSFQKEGELRGKRYLFVDLTNMMVKIRFRSSLEEHFGSCGEIARVSIPTDQDGGVKGMAYIEFKDSNAFNQALELNGSELGDGTLQVDEAKPRGDSAGGGRGGGGRSGGRGGGRDFGGRGGGRRGGGRGGGGRFGGGRGRGTPSRPSMAAAGTDLLSIYWYRKEDNIRRLSSGRRGTLASAGRLSVAKVLGLLFKLC</sequence>
<dbReference type="InterPro" id="IPR000504">
    <property type="entry name" value="RRM_dom"/>
</dbReference>
<feature type="compositionally biased region" description="Acidic residues" evidence="3">
    <location>
        <begin position="279"/>
        <end position="291"/>
    </location>
</feature>
<dbReference type="InterPro" id="IPR034349">
    <property type="entry name" value="NUCL_RRM1"/>
</dbReference>
<evidence type="ECO:0000256" key="3">
    <source>
        <dbReference type="SAM" id="MobiDB-lite"/>
    </source>
</evidence>
<reference evidence="5" key="1">
    <citation type="submission" date="2020-06" db="EMBL/GenBank/DDBJ databases">
        <authorList>
            <person name="Li T."/>
            <person name="Hu X."/>
            <person name="Zhang T."/>
            <person name="Song X."/>
            <person name="Zhang H."/>
            <person name="Dai N."/>
            <person name="Sheng W."/>
            <person name="Hou X."/>
            <person name="Wei L."/>
        </authorList>
    </citation>
    <scope>NUCLEOTIDE SEQUENCE</scope>
    <source>
        <strain evidence="5">KEN8</strain>
        <tissue evidence="5">Leaf</tissue>
    </source>
</reference>
<feature type="compositionally biased region" description="Low complexity" evidence="3">
    <location>
        <begin position="32"/>
        <end position="47"/>
    </location>
</feature>
<evidence type="ECO:0000256" key="2">
    <source>
        <dbReference type="PROSITE-ProRule" id="PRU00176"/>
    </source>
</evidence>
<evidence type="ECO:0000313" key="5">
    <source>
        <dbReference type="EMBL" id="KAL0372866.1"/>
    </source>
</evidence>
<feature type="domain" description="RRM" evidence="4">
    <location>
        <begin position="444"/>
        <end position="523"/>
    </location>
</feature>
<feature type="compositionally biased region" description="Acidic residues" evidence="3">
    <location>
        <begin position="145"/>
        <end position="157"/>
    </location>
</feature>
<dbReference type="FunFam" id="3.30.70.330:FF:001290">
    <property type="entry name" value="Nucleolin 2"/>
    <property type="match status" value="1"/>
</dbReference>
<evidence type="ECO:0000256" key="1">
    <source>
        <dbReference type="ARBA" id="ARBA00022884"/>
    </source>
</evidence>
<protein>
    <submittedName>
        <fullName evidence="5">Nucleolin 2</fullName>
    </submittedName>
</protein>
<gene>
    <name evidence="5" type="ORF">Scaly_0968200</name>
</gene>
<reference evidence="5" key="2">
    <citation type="journal article" date="2024" name="Plant">
        <title>Genomic evolution and insights into agronomic trait innovations of Sesamum species.</title>
        <authorList>
            <person name="Miao H."/>
            <person name="Wang L."/>
            <person name="Qu L."/>
            <person name="Liu H."/>
            <person name="Sun Y."/>
            <person name="Le M."/>
            <person name="Wang Q."/>
            <person name="Wei S."/>
            <person name="Zheng Y."/>
            <person name="Lin W."/>
            <person name="Duan Y."/>
            <person name="Cao H."/>
            <person name="Xiong S."/>
            <person name="Wang X."/>
            <person name="Wei L."/>
            <person name="Li C."/>
            <person name="Ma Q."/>
            <person name="Ju M."/>
            <person name="Zhao R."/>
            <person name="Li G."/>
            <person name="Mu C."/>
            <person name="Tian Q."/>
            <person name="Mei H."/>
            <person name="Zhang T."/>
            <person name="Gao T."/>
            <person name="Zhang H."/>
        </authorList>
    </citation>
    <scope>NUCLEOTIDE SEQUENCE</scope>
    <source>
        <strain evidence="5">KEN8</strain>
    </source>
</reference>
<dbReference type="PANTHER" id="PTHR23236:SF11">
    <property type="entry name" value="EUKARYOTIC TRANSLATION INITIATION FACTOR 4H"/>
    <property type="match status" value="1"/>
</dbReference>
<proteinExistence type="predicted"/>
<feature type="compositionally biased region" description="Acidic residues" evidence="3">
    <location>
        <begin position="103"/>
        <end position="121"/>
    </location>
</feature>
<feature type="region of interest" description="Disordered" evidence="3">
    <location>
        <begin position="1"/>
        <end position="338"/>
    </location>
</feature>
<feature type="compositionally biased region" description="Gly residues" evidence="3">
    <location>
        <begin position="527"/>
        <end position="542"/>
    </location>
</feature>
<dbReference type="Pfam" id="PF00076">
    <property type="entry name" value="RRM_1"/>
    <property type="match status" value="2"/>
</dbReference>
<name>A0AAW2QZV3_9LAMI</name>
<dbReference type="Gene3D" id="3.30.70.330">
    <property type="match status" value="2"/>
</dbReference>
<feature type="compositionally biased region" description="Gly residues" evidence="3">
    <location>
        <begin position="558"/>
        <end position="571"/>
    </location>
</feature>